<keyword evidence="1" id="KW-0175">Coiled coil</keyword>
<keyword evidence="4" id="KW-1185">Reference proteome</keyword>
<dbReference type="AlphaFoldDB" id="A0A2N5SDD6"/>
<reference evidence="3 4" key="1">
    <citation type="submission" date="2017-11" db="EMBL/GenBank/DDBJ databases">
        <title>De novo assembly and phasing of dikaryotic genomes from two isolates of Puccinia coronata f. sp. avenae, the causal agent of oat crown rust.</title>
        <authorList>
            <person name="Miller M.E."/>
            <person name="Zhang Y."/>
            <person name="Omidvar V."/>
            <person name="Sperschneider J."/>
            <person name="Schwessinger B."/>
            <person name="Raley C."/>
            <person name="Palmer J.M."/>
            <person name="Garnica D."/>
            <person name="Upadhyaya N."/>
            <person name="Rathjen J."/>
            <person name="Taylor J.M."/>
            <person name="Park R.F."/>
            <person name="Dodds P.N."/>
            <person name="Hirsch C.D."/>
            <person name="Kianian S.F."/>
            <person name="Figueroa M."/>
        </authorList>
    </citation>
    <scope>NUCLEOTIDE SEQUENCE [LARGE SCALE GENOMIC DNA]</scope>
    <source>
        <strain evidence="3">12NC29</strain>
    </source>
</reference>
<dbReference type="Gene3D" id="1.20.5.1070">
    <property type="entry name" value="Head and neck region of the ectodomain of NDV fusion glycoprotein"/>
    <property type="match status" value="1"/>
</dbReference>
<feature type="region of interest" description="Disordered" evidence="2">
    <location>
        <begin position="692"/>
        <end position="736"/>
    </location>
</feature>
<dbReference type="Proteomes" id="UP000235388">
    <property type="component" value="Unassembled WGS sequence"/>
</dbReference>
<feature type="compositionally biased region" description="Low complexity" evidence="2">
    <location>
        <begin position="710"/>
        <end position="719"/>
    </location>
</feature>
<feature type="compositionally biased region" description="Low complexity" evidence="2">
    <location>
        <begin position="550"/>
        <end position="560"/>
    </location>
</feature>
<feature type="compositionally biased region" description="Polar residues" evidence="2">
    <location>
        <begin position="561"/>
        <end position="583"/>
    </location>
</feature>
<comment type="caution">
    <text evidence="3">The sequence shown here is derived from an EMBL/GenBank/DDBJ whole genome shotgun (WGS) entry which is preliminary data.</text>
</comment>
<dbReference type="SUPFAM" id="SSF57997">
    <property type="entry name" value="Tropomyosin"/>
    <property type="match status" value="1"/>
</dbReference>
<proteinExistence type="predicted"/>
<evidence type="ECO:0000313" key="4">
    <source>
        <dbReference type="Proteomes" id="UP000235388"/>
    </source>
</evidence>
<feature type="region of interest" description="Disordered" evidence="2">
    <location>
        <begin position="477"/>
        <end position="665"/>
    </location>
</feature>
<organism evidence="3 4">
    <name type="scientific">Puccinia coronata f. sp. avenae</name>
    <dbReference type="NCBI Taxonomy" id="200324"/>
    <lineage>
        <taxon>Eukaryota</taxon>
        <taxon>Fungi</taxon>
        <taxon>Dikarya</taxon>
        <taxon>Basidiomycota</taxon>
        <taxon>Pucciniomycotina</taxon>
        <taxon>Pucciniomycetes</taxon>
        <taxon>Pucciniales</taxon>
        <taxon>Pucciniaceae</taxon>
        <taxon>Puccinia</taxon>
    </lineage>
</organism>
<gene>
    <name evidence="3" type="ORF">PCANC_18794</name>
</gene>
<feature type="compositionally biased region" description="Basic and acidic residues" evidence="2">
    <location>
        <begin position="138"/>
        <end position="153"/>
    </location>
</feature>
<evidence type="ECO:0000313" key="3">
    <source>
        <dbReference type="EMBL" id="PLW11195.1"/>
    </source>
</evidence>
<dbReference type="OrthoDB" id="2503217at2759"/>
<feature type="region of interest" description="Disordered" evidence="2">
    <location>
        <begin position="212"/>
        <end position="237"/>
    </location>
</feature>
<evidence type="ECO:0000256" key="2">
    <source>
        <dbReference type="SAM" id="MobiDB-lite"/>
    </source>
</evidence>
<evidence type="ECO:0000256" key="1">
    <source>
        <dbReference type="SAM" id="Coils"/>
    </source>
</evidence>
<dbReference type="EMBL" id="PGCJ01001029">
    <property type="protein sequence ID" value="PLW11195.1"/>
    <property type="molecule type" value="Genomic_DNA"/>
</dbReference>
<accession>A0A2N5SDD6</accession>
<feature type="compositionally biased region" description="Low complexity" evidence="2">
    <location>
        <begin position="692"/>
        <end position="702"/>
    </location>
</feature>
<feature type="compositionally biased region" description="Polar residues" evidence="2">
    <location>
        <begin position="597"/>
        <end position="607"/>
    </location>
</feature>
<feature type="compositionally biased region" description="Low complexity" evidence="2">
    <location>
        <begin position="501"/>
        <end position="512"/>
    </location>
</feature>
<feature type="compositionally biased region" description="Low complexity" evidence="2">
    <location>
        <begin position="213"/>
        <end position="231"/>
    </location>
</feature>
<name>A0A2N5SDD6_9BASI</name>
<sequence length="736" mass="83202">MTRPSAACLDRLENQANEERIKRLISQFDQFFAQAAKHSVELKAYQKLIAESEKNARSDPNSQHWLNQIEEKSLRQSQVQQAINQLITQAVQNIDQHVRAEIIAILRTLHADGFFDKPGKNSAASNSSSNPSSIALKTIEKNVNNERKEREESLTDLRKEFENHRTFNNDRYQQLQDSFENYKQSNETRLKNLEDTHRKQITSLKAALKLNTQQQQQQQQKQQQQQQQQNQSPQPLIEQPDSQQLKRLIHEQVKEQLPAIQAKADNIPITDLVSRQNFQTAISQIKDQIDQLSRQTTETLQEFEPQIKQITHAIQAQVIKSTKTVISDGHHDIAILIKDSIIKLQDQVDKLQPVVNTTSEKINQIESTHATLESQIKEKLNSKNLESQVKEKVHAELAGFQKQLTQLKENQTASEKKYNVFKGLQSGMSKLDNKHQSLQASVEKLEEIVTDAQSQFQEVERRIKPLQDRIDGFETSVQQNQHDHHHHSQRSSTPAQEANHQSSQSRSRTSQTPPSPDSHVSQAAFPTLDGYNQPPEPPLLRPSYKKGNRASVPASSAPASHSQNIPIASRLTNGPSQGGSQLNGERGNKFRKRTISRESSLSQSVQPPSGGAGGSIRGLSGAAALAAGGSSTHGYATQAVPYEQPPQPDHQNYGFPNPPHQVLQPTSSIPLAKRLKSDNNILSQHAYHDPYYNHNYDYQSNHYNHHHQPQNHQSQQQQPHPYPHKKSFSYAAKRAT</sequence>
<feature type="coiled-coil region" evidence="1">
    <location>
        <begin position="362"/>
        <end position="462"/>
    </location>
</feature>
<feature type="compositionally biased region" description="Low complexity" evidence="2">
    <location>
        <begin position="617"/>
        <end position="630"/>
    </location>
</feature>
<protein>
    <submittedName>
        <fullName evidence="3">Uncharacterized protein</fullName>
    </submittedName>
</protein>
<feature type="region of interest" description="Disordered" evidence="2">
    <location>
        <begin position="119"/>
        <end position="153"/>
    </location>
</feature>
<feature type="compositionally biased region" description="Low complexity" evidence="2">
    <location>
        <begin position="121"/>
        <end position="135"/>
    </location>
</feature>
<feature type="coiled-coil region" evidence="1">
    <location>
        <begin position="275"/>
        <end position="302"/>
    </location>
</feature>